<reference evidence="2" key="2">
    <citation type="submission" date="2016-03" db="EMBL/GenBank/DDBJ databases">
        <title>Full-length assembly of Arabidopsis thaliana Ler reveals the complement of translocations and inversions.</title>
        <authorList>
            <person name="Zapata L."/>
            <person name="Schneeberger K."/>
            <person name="Ossowski S."/>
        </authorList>
    </citation>
    <scope>NUCLEOTIDE SEQUENCE [LARGE SCALE GENOMIC DNA]</scope>
    <source>
        <tissue evidence="2">Leaf</tissue>
    </source>
</reference>
<reference evidence="1 4" key="3">
    <citation type="submission" date="2020-09" db="EMBL/GenBank/DDBJ databases">
        <authorList>
            <person name="Ashkenazy H."/>
        </authorList>
    </citation>
    <scope>NUCLEOTIDE SEQUENCE [LARGE SCALE GENOMIC DNA]</scope>
    <source>
        <strain evidence="4">cv. Cdm-0</strain>
    </source>
</reference>
<evidence type="ECO:0000313" key="2">
    <source>
        <dbReference type="EMBL" id="OAO95876.1"/>
    </source>
</evidence>
<evidence type="ECO:0000313" key="1">
    <source>
        <dbReference type="EMBL" id="CAD5331369.1"/>
    </source>
</evidence>
<protein>
    <submittedName>
        <fullName evidence="1">(thale cress) hypothetical protein</fullName>
    </submittedName>
</protein>
<dbReference type="Proteomes" id="UP000078284">
    <property type="component" value="Chromosome 5"/>
</dbReference>
<organism evidence="2 3">
    <name type="scientific">Arabidopsis thaliana</name>
    <name type="common">Mouse-ear cress</name>
    <dbReference type="NCBI Taxonomy" id="3702"/>
    <lineage>
        <taxon>Eukaryota</taxon>
        <taxon>Viridiplantae</taxon>
        <taxon>Streptophyta</taxon>
        <taxon>Embryophyta</taxon>
        <taxon>Tracheophyta</taxon>
        <taxon>Spermatophyta</taxon>
        <taxon>Magnoliopsida</taxon>
        <taxon>eudicotyledons</taxon>
        <taxon>Gunneridae</taxon>
        <taxon>Pentapetalae</taxon>
        <taxon>rosids</taxon>
        <taxon>malvids</taxon>
        <taxon>Brassicales</taxon>
        <taxon>Brassicaceae</taxon>
        <taxon>Camelineae</taxon>
        <taxon>Arabidopsis</taxon>
    </lineage>
</organism>
<dbReference type="Proteomes" id="UP000516314">
    <property type="component" value="Chromosome 5"/>
</dbReference>
<gene>
    <name evidence="2" type="ordered locus">AXX17_At5g10640</name>
    <name evidence="1" type="ORF">AT9943_LOCUS18846</name>
</gene>
<proteinExistence type="predicted"/>
<dbReference type="EMBL" id="LR881470">
    <property type="protein sequence ID" value="CAD5331369.1"/>
    <property type="molecule type" value="Genomic_DNA"/>
</dbReference>
<dbReference type="EMBL" id="LUHQ01000005">
    <property type="protein sequence ID" value="OAO95876.1"/>
    <property type="molecule type" value="Genomic_DNA"/>
</dbReference>
<dbReference type="AlphaFoldDB" id="A0A178UP91"/>
<accession>A0A178UP91</accession>
<name>A0A178UP91_ARATH</name>
<sequence>MQPRICTLLYEEKKDLEGGTRQKKAWQFKRSSETGTGFICLDETTTCCNIHGVDEDDNK</sequence>
<reference evidence="3" key="1">
    <citation type="journal article" date="2016" name="Proc. Natl. Acad. Sci. U.S.A.">
        <title>Chromosome-level assembly of Arabidopsis thaliana Ler reveals the extent of translocation and inversion polymorphisms.</title>
        <authorList>
            <person name="Zapata L."/>
            <person name="Ding J."/>
            <person name="Willing E.M."/>
            <person name="Hartwig B."/>
            <person name="Bezdan D."/>
            <person name="Jiao W.B."/>
            <person name="Patel V."/>
            <person name="Velikkakam James G."/>
            <person name="Koornneef M."/>
            <person name="Ossowski S."/>
            <person name="Schneeberger K."/>
        </authorList>
    </citation>
    <scope>NUCLEOTIDE SEQUENCE [LARGE SCALE GENOMIC DNA]</scope>
    <source>
        <strain evidence="3">cv. Landsberg erecta</strain>
    </source>
</reference>
<evidence type="ECO:0000313" key="4">
    <source>
        <dbReference type="Proteomes" id="UP000516314"/>
    </source>
</evidence>
<evidence type="ECO:0000313" key="3">
    <source>
        <dbReference type="Proteomes" id="UP000078284"/>
    </source>
</evidence>